<evidence type="ECO:0000313" key="1">
    <source>
        <dbReference type="Proteomes" id="UP000887581"/>
    </source>
</evidence>
<name>A0A915PG48_9BILA</name>
<proteinExistence type="predicted"/>
<dbReference type="AlphaFoldDB" id="A0A915PG48"/>
<keyword evidence="1" id="KW-1185">Reference proteome</keyword>
<sequence>MTPKFEFMAHAATSRMFYRTELALYRSGGNVIYMAISLSRVSEIFEY</sequence>
<organism evidence="1 2">
    <name type="scientific">Setaria digitata</name>
    <dbReference type="NCBI Taxonomy" id="48799"/>
    <lineage>
        <taxon>Eukaryota</taxon>
        <taxon>Metazoa</taxon>
        <taxon>Ecdysozoa</taxon>
        <taxon>Nematoda</taxon>
        <taxon>Chromadorea</taxon>
        <taxon>Rhabditida</taxon>
        <taxon>Spirurina</taxon>
        <taxon>Spiruromorpha</taxon>
        <taxon>Filarioidea</taxon>
        <taxon>Setariidae</taxon>
        <taxon>Setaria</taxon>
    </lineage>
</organism>
<reference evidence="2" key="1">
    <citation type="submission" date="2022-11" db="UniProtKB">
        <authorList>
            <consortium name="WormBaseParasite"/>
        </authorList>
    </citation>
    <scope>IDENTIFICATION</scope>
</reference>
<dbReference type="Proteomes" id="UP000887581">
    <property type="component" value="Unplaced"/>
</dbReference>
<protein>
    <submittedName>
        <fullName evidence="2">Uncharacterized protein</fullName>
    </submittedName>
</protein>
<evidence type="ECO:0000313" key="2">
    <source>
        <dbReference type="WBParaSite" id="sdigi.contig1003.g10105.t1"/>
    </source>
</evidence>
<dbReference type="WBParaSite" id="sdigi.contig1003.g10105.t1">
    <property type="protein sequence ID" value="sdigi.contig1003.g10105.t1"/>
    <property type="gene ID" value="sdigi.contig1003.g10105"/>
</dbReference>
<accession>A0A915PG48</accession>